<protein>
    <submittedName>
        <fullName evidence="1">Uncharacterized protein</fullName>
    </submittedName>
</protein>
<dbReference type="EMBL" id="CAJNIZ010019069">
    <property type="protein sequence ID" value="CAE7420797.1"/>
    <property type="molecule type" value="Genomic_DNA"/>
</dbReference>
<dbReference type="AlphaFoldDB" id="A0A812R4I9"/>
<accession>A0A812R4I9</accession>
<comment type="caution">
    <text evidence="1">The sequence shown here is derived from an EMBL/GenBank/DDBJ whole genome shotgun (WGS) entry which is preliminary data.</text>
</comment>
<keyword evidence="2" id="KW-1185">Reference proteome</keyword>
<evidence type="ECO:0000313" key="2">
    <source>
        <dbReference type="Proteomes" id="UP000649617"/>
    </source>
</evidence>
<reference evidence="1" key="1">
    <citation type="submission" date="2021-02" db="EMBL/GenBank/DDBJ databases">
        <authorList>
            <person name="Dougan E. K."/>
            <person name="Rhodes N."/>
            <person name="Thang M."/>
            <person name="Chan C."/>
        </authorList>
    </citation>
    <scope>NUCLEOTIDE SEQUENCE</scope>
</reference>
<gene>
    <name evidence="1" type="ORF">SPIL2461_LOCUS10346</name>
</gene>
<name>A0A812R4I9_SYMPI</name>
<evidence type="ECO:0000313" key="1">
    <source>
        <dbReference type="EMBL" id="CAE7420797.1"/>
    </source>
</evidence>
<dbReference type="Proteomes" id="UP000649617">
    <property type="component" value="Unassembled WGS sequence"/>
</dbReference>
<proteinExistence type="predicted"/>
<organism evidence="1 2">
    <name type="scientific">Symbiodinium pilosum</name>
    <name type="common">Dinoflagellate</name>
    <dbReference type="NCBI Taxonomy" id="2952"/>
    <lineage>
        <taxon>Eukaryota</taxon>
        <taxon>Sar</taxon>
        <taxon>Alveolata</taxon>
        <taxon>Dinophyceae</taxon>
        <taxon>Suessiales</taxon>
        <taxon>Symbiodiniaceae</taxon>
        <taxon>Symbiodinium</taxon>
    </lineage>
</organism>
<sequence>MASACTWKKQTIIFARYDFLEESRRYAEKLTQFVRENAASFTEKKVETARGLYAQFLRTLLQKSLITPDDYEVYQQICPLFDPVYVFYDEKKDFYAQLVEVQEEILGGC</sequence>